<name>A0A2J6SVH8_9HELO</name>
<gene>
    <name evidence="3" type="ORF">K444DRAFT_697964</name>
</gene>
<evidence type="ECO:0000313" key="3">
    <source>
        <dbReference type="EMBL" id="PMD54785.1"/>
    </source>
</evidence>
<dbReference type="Proteomes" id="UP000235371">
    <property type="component" value="Unassembled WGS sequence"/>
</dbReference>
<dbReference type="OrthoDB" id="10407793at2759"/>
<evidence type="ECO:0000256" key="2">
    <source>
        <dbReference type="SAM" id="MobiDB-lite"/>
    </source>
</evidence>
<evidence type="ECO:0000256" key="1">
    <source>
        <dbReference type="SAM" id="Coils"/>
    </source>
</evidence>
<dbReference type="AlphaFoldDB" id="A0A2J6SVH8"/>
<feature type="region of interest" description="Disordered" evidence="2">
    <location>
        <begin position="1"/>
        <end position="54"/>
    </location>
</feature>
<proteinExistence type="predicted"/>
<organism evidence="3 4">
    <name type="scientific">Hyaloscypha bicolor E</name>
    <dbReference type="NCBI Taxonomy" id="1095630"/>
    <lineage>
        <taxon>Eukaryota</taxon>
        <taxon>Fungi</taxon>
        <taxon>Dikarya</taxon>
        <taxon>Ascomycota</taxon>
        <taxon>Pezizomycotina</taxon>
        <taxon>Leotiomycetes</taxon>
        <taxon>Helotiales</taxon>
        <taxon>Hyaloscyphaceae</taxon>
        <taxon>Hyaloscypha</taxon>
        <taxon>Hyaloscypha bicolor</taxon>
    </lineage>
</organism>
<accession>A0A2J6SVH8</accession>
<reference evidence="3 4" key="1">
    <citation type="submission" date="2016-04" db="EMBL/GenBank/DDBJ databases">
        <title>A degradative enzymes factory behind the ericoid mycorrhizal symbiosis.</title>
        <authorList>
            <consortium name="DOE Joint Genome Institute"/>
            <person name="Martino E."/>
            <person name="Morin E."/>
            <person name="Grelet G."/>
            <person name="Kuo A."/>
            <person name="Kohler A."/>
            <person name="Daghino S."/>
            <person name="Barry K."/>
            <person name="Choi C."/>
            <person name="Cichocki N."/>
            <person name="Clum A."/>
            <person name="Copeland A."/>
            <person name="Hainaut M."/>
            <person name="Haridas S."/>
            <person name="Labutti K."/>
            <person name="Lindquist E."/>
            <person name="Lipzen A."/>
            <person name="Khouja H.-R."/>
            <person name="Murat C."/>
            <person name="Ohm R."/>
            <person name="Olson A."/>
            <person name="Spatafora J."/>
            <person name="Veneault-Fourrey C."/>
            <person name="Henrissat B."/>
            <person name="Grigoriev I."/>
            <person name="Martin F."/>
            <person name="Perotto S."/>
        </authorList>
    </citation>
    <scope>NUCLEOTIDE SEQUENCE [LARGE SCALE GENOMIC DNA]</scope>
    <source>
        <strain evidence="3 4">E</strain>
    </source>
</reference>
<feature type="region of interest" description="Disordered" evidence="2">
    <location>
        <begin position="436"/>
        <end position="475"/>
    </location>
</feature>
<dbReference type="GeneID" id="36596021"/>
<feature type="compositionally biased region" description="Polar residues" evidence="2">
    <location>
        <begin position="1"/>
        <end position="17"/>
    </location>
</feature>
<sequence length="492" mass="55035">MEPMISQSWKGNTPQSSKDTKYNRKTAWTRPPSPSNQDRNKPNSNPICVSNPDNMAYNPHVAAASEIGQTTGSAQKLSPTAPEFKLLPRQENHYVPTVNQTASAAPQCTSQANTYGINQTFPIMATSSCEGPTLLPPPALSAQWTETGQDITLLQFLQETQQPEHGERSTGTIAVDNRGPLLDITHQNQLSPDALVEAMDSIASRGLGEEASHDLPYALDQFANQYHADPLANLLTFVQQDRNNLVAYYEPNLKDADMSARAAEMHEDSANIEVNRLRNELNNARKALTTLTGKLYEPQLGEIRVLKTQIKDLQEKLVDGSKASMSTAAADEIAKLRKENARLKMELRTIRPEIEIKASEEAARLRGILRTKEHQLDEADQDNSELRPLRGVVKSLKRKDLKATVFAAVMVSALRIRKKQLDQLTRQNEELKMRIDSIQTENHDFKKQNDEPQDENSEPREELGEPQTQPREVSKIAFDVMLQRDAAMAGWK</sequence>
<dbReference type="EMBL" id="KZ613859">
    <property type="protein sequence ID" value="PMD54785.1"/>
    <property type="molecule type" value="Genomic_DNA"/>
</dbReference>
<feature type="compositionally biased region" description="Polar residues" evidence="2">
    <location>
        <begin position="42"/>
        <end position="53"/>
    </location>
</feature>
<keyword evidence="1" id="KW-0175">Coiled coil</keyword>
<feature type="compositionally biased region" description="Basic and acidic residues" evidence="2">
    <location>
        <begin position="436"/>
        <end position="450"/>
    </location>
</feature>
<keyword evidence="4" id="KW-1185">Reference proteome</keyword>
<evidence type="ECO:0000313" key="4">
    <source>
        <dbReference type="Proteomes" id="UP000235371"/>
    </source>
</evidence>
<protein>
    <submittedName>
        <fullName evidence="3">Uncharacterized protein</fullName>
    </submittedName>
</protein>
<dbReference type="RefSeq" id="XP_024731689.1">
    <property type="nucleotide sequence ID" value="XM_024887945.1"/>
</dbReference>
<feature type="coiled-coil region" evidence="1">
    <location>
        <begin position="260"/>
        <end position="294"/>
    </location>
</feature>
<dbReference type="InParanoid" id="A0A2J6SVH8"/>